<dbReference type="EMBL" id="JARYMX010000007">
    <property type="protein sequence ID" value="KAJ9542114.1"/>
    <property type="molecule type" value="Genomic_DNA"/>
</dbReference>
<gene>
    <name evidence="1" type="ORF">OSB04_028620</name>
</gene>
<name>A0AA38SFY7_9ASTR</name>
<accession>A0AA38SFY7</accession>
<reference evidence="1" key="1">
    <citation type="submission" date="2023-03" db="EMBL/GenBank/DDBJ databases">
        <title>Chromosome-scale reference genome and RAD-based genetic map of yellow starthistle (Centaurea solstitialis) reveal putative structural variation and QTLs associated with invader traits.</title>
        <authorList>
            <person name="Reatini B."/>
            <person name="Cang F.A."/>
            <person name="Jiang Q."/>
            <person name="Mckibben M.T.W."/>
            <person name="Barker M.S."/>
            <person name="Rieseberg L.H."/>
            <person name="Dlugosch K.M."/>
        </authorList>
    </citation>
    <scope>NUCLEOTIDE SEQUENCE</scope>
    <source>
        <strain evidence="1">CAN-66</strain>
        <tissue evidence="1">Leaf</tissue>
    </source>
</reference>
<evidence type="ECO:0008006" key="3">
    <source>
        <dbReference type="Google" id="ProtNLM"/>
    </source>
</evidence>
<dbReference type="Proteomes" id="UP001172457">
    <property type="component" value="Chromosome 7"/>
</dbReference>
<keyword evidence="2" id="KW-1185">Reference proteome</keyword>
<dbReference type="Gene3D" id="1.25.40.10">
    <property type="entry name" value="Tetratricopeptide repeat domain"/>
    <property type="match status" value="1"/>
</dbReference>
<evidence type="ECO:0000313" key="1">
    <source>
        <dbReference type="EMBL" id="KAJ9542114.1"/>
    </source>
</evidence>
<comment type="caution">
    <text evidence="1">The sequence shown here is derived from an EMBL/GenBank/DDBJ whole genome shotgun (WGS) entry which is preliminary data.</text>
</comment>
<sequence>MARQIVAFARAYETKYQRQPDAKNIPRQWTRTSNQAPLVSDIKVFNSLINMFGQFRYLNEASRLFEMVTLPSLVSWNSIIKIHIQSEMRFLLTKLRLSEYFQSCVDMGHFMLRTQKTAGRHVSRLPT</sequence>
<evidence type="ECO:0000313" key="2">
    <source>
        <dbReference type="Proteomes" id="UP001172457"/>
    </source>
</evidence>
<dbReference type="AlphaFoldDB" id="A0AA38SFY7"/>
<proteinExistence type="predicted"/>
<protein>
    <recommendedName>
        <fullName evidence="3">Pentatricopeptide repeat-containing protein</fullName>
    </recommendedName>
</protein>
<dbReference type="InterPro" id="IPR011990">
    <property type="entry name" value="TPR-like_helical_dom_sf"/>
</dbReference>
<organism evidence="1 2">
    <name type="scientific">Centaurea solstitialis</name>
    <name type="common">yellow star-thistle</name>
    <dbReference type="NCBI Taxonomy" id="347529"/>
    <lineage>
        <taxon>Eukaryota</taxon>
        <taxon>Viridiplantae</taxon>
        <taxon>Streptophyta</taxon>
        <taxon>Embryophyta</taxon>
        <taxon>Tracheophyta</taxon>
        <taxon>Spermatophyta</taxon>
        <taxon>Magnoliopsida</taxon>
        <taxon>eudicotyledons</taxon>
        <taxon>Gunneridae</taxon>
        <taxon>Pentapetalae</taxon>
        <taxon>asterids</taxon>
        <taxon>campanulids</taxon>
        <taxon>Asterales</taxon>
        <taxon>Asteraceae</taxon>
        <taxon>Carduoideae</taxon>
        <taxon>Cardueae</taxon>
        <taxon>Centaureinae</taxon>
        <taxon>Centaurea</taxon>
    </lineage>
</organism>